<organism evidence="3 4">
    <name type="scientific">Prymnesium parvum</name>
    <name type="common">Toxic golden alga</name>
    <dbReference type="NCBI Taxonomy" id="97485"/>
    <lineage>
        <taxon>Eukaryota</taxon>
        <taxon>Haptista</taxon>
        <taxon>Haptophyta</taxon>
        <taxon>Prymnesiophyceae</taxon>
        <taxon>Prymnesiales</taxon>
        <taxon>Prymnesiaceae</taxon>
        <taxon>Prymnesium</taxon>
    </lineage>
</organism>
<evidence type="ECO:0000313" key="3">
    <source>
        <dbReference type="EMBL" id="KAL1514483.1"/>
    </source>
</evidence>
<protein>
    <recommendedName>
        <fullName evidence="5">GRIP domain-containing protein</fullName>
    </recommendedName>
</protein>
<dbReference type="Proteomes" id="UP001515480">
    <property type="component" value="Unassembled WGS sequence"/>
</dbReference>
<feature type="compositionally biased region" description="Pro residues" evidence="2">
    <location>
        <begin position="288"/>
        <end position="355"/>
    </location>
</feature>
<reference evidence="3 4" key="1">
    <citation type="journal article" date="2024" name="Science">
        <title>Giant polyketide synthase enzymes in the biosynthesis of giant marine polyether toxins.</title>
        <authorList>
            <person name="Fallon T.R."/>
            <person name="Shende V.V."/>
            <person name="Wierzbicki I.H."/>
            <person name="Pendleton A.L."/>
            <person name="Watervoot N.F."/>
            <person name="Auber R.P."/>
            <person name="Gonzalez D.J."/>
            <person name="Wisecaver J.H."/>
            <person name="Moore B.S."/>
        </authorList>
    </citation>
    <scope>NUCLEOTIDE SEQUENCE [LARGE SCALE GENOMIC DNA]</scope>
    <source>
        <strain evidence="3 4">12B1</strain>
    </source>
</reference>
<dbReference type="PANTHER" id="PTHR47357:SF1">
    <property type="entry name" value="SPINDLE POLE BODY COMPONENT 110"/>
    <property type="match status" value="1"/>
</dbReference>
<proteinExistence type="predicted"/>
<keyword evidence="4" id="KW-1185">Reference proteome</keyword>
<accession>A0AB34J540</accession>
<feature type="compositionally biased region" description="Low complexity" evidence="2">
    <location>
        <begin position="254"/>
        <end position="268"/>
    </location>
</feature>
<dbReference type="GO" id="GO:0005856">
    <property type="term" value="C:cytoskeleton"/>
    <property type="evidence" value="ECO:0007669"/>
    <property type="project" value="TreeGrafter"/>
</dbReference>
<feature type="compositionally biased region" description="Basic and acidic residues" evidence="2">
    <location>
        <begin position="486"/>
        <end position="504"/>
    </location>
</feature>
<gene>
    <name evidence="3" type="ORF">AB1Y20_003582</name>
</gene>
<feature type="coiled-coil region" evidence="1">
    <location>
        <begin position="694"/>
        <end position="728"/>
    </location>
</feature>
<dbReference type="GO" id="GO:0005200">
    <property type="term" value="F:structural constituent of cytoskeleton"/>
    <property type="evidence" value="ECO:0007669"/>
    <property type="project" value="TreeGrafter"/>
</dbReference>
<comment type="caution">
    <text evidence="3">The sequence shown here is derived from an EMBL/GenBank/DDBJ whole genome shotgun (WGS) entry which is preliminary data.</text>
</comment>
<name>A0AB34J540_PRYPA</name>
<evidence type="ECO:0000256" key="2">
    <source>
        <dbReference type="SAM" id="MobiDB-lite"/>
    </source>
</evidence>
<dbReference type="AlphaFoldDB" id="A0AB34J540"/>
<feature type="region of interest" description="Disordered" evidence="2">
    <location>
        <begin position="486"/>
        <end position="511"/>
    </location>
</feature>
<keyword evidence="1" id="KW-0175">Coiled coil</keyword>
<evidence type="ECO:0008006" key="5">
    <source>
        <dbReference type="Google" id="ProtNLM"/>
    </source>
</evidence>
<evidence type="ECO:0000313" key="4">
    <source>
        <dbReference type="Proteomes" id="UP001515480"/>
    </source>
</evidence>
<evidence type="ECO:0000256" key="1">
    <source>
        <dbReference type="SAM" id="Coils"/>
    </source>
</evidence>
<sequence length="999" mass="108494">MRSALLGSVMEAAKATTSRAFETAKASTAYARDGLSMAIERATVEYDEDGRAIVQLDDFAELRNQLLAERQRSDALRAECVRLDALLRLPPAERDAATPRAAAAEEGEDLPQTVGRSLLEELEEVRKRLGEAEAAREEAEAARRKAEEQLVVVRGQAAGLHESLRLAEEERDECAARRDEAVAESERAHAAIKRLEAERHAEVEAAVRMETKHWEQELGRKEEALQHALRLREELQQHVDDLGESWEADRRAWQQGQEQLEAQLRQLQSAPAPSAKEAVSPPSTEMEAPPPSTEMEAPPPSTEMEAPPPSTEMEAPPPSTEMEAPPPSTEMEAPPPSTEMEAPPPSTEMEAPPPAMEEAVLPASTEKAAPPVPEEIEAALKQWQSEQHGAEACVAEAWGVRKAAAALRELIDAHAAAVEGWAEERGLHEEEARSLEKRLLESEVKAIEAEAKEVFAQGEALEAAEARAQSLRRAVEAAEAKVAREEEARKAAEREAAEARRGAEEAAESLAGMEEELAAAHEANGSLAARVLEAQLGGAAKARVAEEAREEVEARLEEAKAELAKIRAELDEREHSLQTQLRDATARAERALVDCSGAQQRCEEAERELAELKASVEAAEAREERQRDEAAMVSELKERLAAAEARAAALEAQLVEALNASEANGEKETRGAEEARAEVDIGVTRASEQLVEATRHAATRLRAAEEQKQAFEEERAQLLETVAKERTAVRVLRGQVAECDKEAARVHSEAAKSKSELAALRRHMLEKEVSVESQEHDHASMLAARGRELAAANAALLECQAREEKAAAHAALLEAAAAAAERRCVQHETALANLNAVLDEMQAHASLAPGVEQLRVGGGVLTRELRAVEALLPEWEAGRVAVGEVGRLRAREAAVGAEMAALREEAAGLQATLQASKAAQLQDNSIDKSLVASLITKFYETGCKREVLAVLASILDCSHEQRISLGLESGADGAFVPLETQKLSDMWVDFLMNEADQRR</sequence>
<feature type="region of interest" description="Disordered" evidence="2">
    <location>
        <begin position="250"/>
        <end position="355"/>
    </location>
</feature>
<dbReference type="PANTHER" id="PTHR47357">
    <property type="entry name" value="COP1-INTERACTIVE PROTEIN 1"/>
    <property type="match status" value="1"/>
</dbReference>
<dbReference type="EMBL" id="JBGBPQ010000012">
    <property type="protein sequence ID" value="KAL1514483.1"/>
    <property type="molecule type" value="Genomic_DNA"/>
</dbReference>